<proteinExistence type="predicted"/>
<organism evidence="1">
    <name type="scientific">marine metagenome</name>
    <dbReference type="NCBI Taxonomy" id="408172"/>
    <lineage>
        <taxon>unclassified sequences</taxon>
        <taxon>metagenomes</taxon>
        <taxon>ecological metagenomes</taxon>
    </lineage>
</organism>
<feature type="non-terminal residue" evidence="1">
    <location>
        <position position="1"/>
    </location>
</feature>
<evidence type="ECO:0000313" key="1">
    <source>
        <dbReference type="EMBL" id="SVD62893.1"/>
    </source>
</evidence>
<dbReference type="EMBL" id="UINC01162892">
    <property type="protein sequence ID" value="SVD62893.1"/>
    <property type="molecule type" value="Genomic_DNA"/>
</dbReference>
<sequence>EDIGSRAYLPDGKEDDIIDFYEMYSKEKLPFYNVFMRVPPSPQEMERINGMVEERMDSIIKELTVAAEEKEIAIKMSLENGEIIESRAMLELEKLQKETQQSIESQQAAMQAQVTEEVSKVENKVVSEDEYKLLINNKEFSGAVVDSVKFHDTRVKVTCVAGDTLLYEYYLPNSDYPIVPFPYTYTGTPYAMSAVTPLVGKQQEINKSHQIMLHNANLSSNLRWLYEEGSVPEDEWEKYSSSPGALLKYRQGFATPTPVQPLPLNQAFFSITQQG</sequence>
<dbReference type="AlphaFoldDB" id="A0A382WW11"/>
<protein>
    <submittedName>
        <fullName evidence="1">Uncharacterized protein</fullName>
    </submittedName>
</protein>
<dbReference type="InterPro" id="IPR032427">
    <property type="entry name" value="P22_portal"/>
</dbReference>
<name>A0A382WW11_9ZZZZ</name>
<accession>A0A382WW11</accession>
<reference evidence="1" key="1">
    <citation type="submission" date="2018-05" db="EMBL/GenBank/DDBJ databases">
        <authorList>
            <person name="Lanie J.A."/>
            <person name="Ng W.-L."/>
            <person name="Kazmierczak K.M."/>
            <person name="Andrzejewski T.M."/>
            <person name="Davidsen T.M."/>
            <person name="Wayne K.J."/>
            <person name="Tettelin H."/>
            <person name="Glass J.I."/>
            <person name="Rusch D."/>
            <person name="Podicherti R."/>
            <person name="Tsui H.-C.T."/>
            <person name="Winkler M.E."/>
        </authorList>
    </citation>
    <scope>NUCLEOTIDE SEQUENCE</scope>
</reference>
<gene>
    <name evidence="1" type="ORF">METZ01_LOCUS415747</name>
</gene>
<dbReference type="Pfam" id="PF16510">
    <property type="entry name" value="P22_portal"/>
    <property type="match status" value="1"/>
</dbReference>
<feature type="non-terminal residue" evidence="1">
    <location>
        <position position="275"/>
    </location>
</feature>